<name>A0A9P9J2Q0_9HYPO</name>
<dbReference type="InterPro" id="IPR036864">
    <property type="entry name" value="Zn2-C6_fun-type_DNA-bd_sf"/>
</dbReference>
<feature type="transmembrane region" description="Helical" evidence="6">
    <location>
        <begin position="273"/>
        <end position="290"/>
    </location>
</feature>
<keyword evidence="6" id="KW-1133">Transmembrane helix</keyword>
<keyword evidence="3" id="KW-0804">Transcription</keyword>
<dbReference type="GO" id="GO:0000435">
    <property type="term" value="P:positive regulation of transcription from RNA polymerase II promoter by galactose"/>
    <property type="evidence" value="ECO:0007669"/>
    <property type="project" value="TreeGrafter"/>
</dbReference>
<evidence type="ECO:0000256" key="4">
    <source>
        <dbReference type="ARBA" id="ARBA00023242"/>
    </source>
</evidence>
<dbReference type="GO" id="GO:0000978">
    <property type="term" value="F:RNA polymerase II cis-regulatory region sequence-specific DNA binding"/>
    <property type="evidence" value="ECO:0007669"/>
    <property type="project" value="TreeGrafter"/>
</dbReference>
<organism evidence="8 9">
    <name type="scientific">Dactylonectria estremocensis</name>
    <dbReference type="NCBI Taxonomy" id="1079267"/>
    <lineage>
        <taxon>Eukaryota</taxon>
        <taxon>Fungi</taxon>
        <taxon>Dikarya</taxon>
        <taxon>Ascomycota</taxon>
        <taxon>Pezizomycotina</taxon>
        <taxon>Sordariomycetes</taxon>
        <taxon>Hypocreomycetidae</taxon>
        <taxon>Hypocreales</taxon>
        <taxon>Nectriaceae</taxon>
        <taxon>Dactylonectria</taxon>
    </lineage>
</organism>
<evidence type="ECO:0000256" key="3">
    <source>
        <dbReference type="ARBA" id="ARBA00023163"/>
    </source>
</evidence>
<keyword evidence="2" id="KW-0805">Transcription regulation</keyword>
<comment type="caution">
    <text evidence="8">The sequence shown here is derived from an EMBL/GenBank/DDBJ whole genome shotgun (WGS) entry which is preliminary data.</text>
</comment>
<dbReference type="PROSITE" id="PS50048">
    <property type="entry name" value="ZN2_CY6_FUNGAL_2"/>
    <property type="match status" value="1"/>
</dbReference>
<sequence length="503" mass="55073">MPPARTAPTKNSKRYTSLYRACQPCRTHKVACDRQLPCSKCIKRGIVALCGNPGEPRPTTLGTGKSPRWPSPAQDLAPPLPAPVQTALPASHSGDEEESSSPGTPKSRMVLGARGQHVYVGSSAAISFLQYLRDTLRHHAGPSSFTESAARDTMLEADVKELADDLSIDTLDPKRTEALTDHFLESEGLLNLFTDGQIARLRRRTNGGTGAGPVGLSNQCYKAVSGQDELIPLHLIIAIGAQSRGHDDVDARWARMHFGHAQRLIFKDMLQDLSIGMVINFLLMAFYLFGACQRNTSALYLGVASRAATILGLPSAELQGTSTPELQQHRARVWSSLCILDVHFNAILGQPTSICLGLEQRNQQLSSQQPVNVTAEELLRRLREWANTLPPELRSQIRRRGSSLDISERRSITGSLHVACAYYNSVIIVTRPFLVARVSPALRGQPGWRLEPDPRDSSNISTPEHSKAYSMPRACVTAAVHMLTLCRDAVHLDLLSGNMCMLQ</sequence>
<feature type="domain" description="Zn(2)-C6 fungal-type" evidence="7">
    <location>
        <begin position="21"/>
        <end position="50"/>
    </location>
</feature>
<evidence type="ECO:0000256" key="5">
    <source>
        <dbReference type="SAM" id="MobiDB-lite"/>
    </source>
</evidence>
<keyword evidence="6" id="KW-0472">Membrane</keyword>
<evidence type="ECO:0000256" key="6">
    <source>
        <dbReference type="SAM" id="Phobius"/>
    </source>
</evidence>
<dbReference type="Proteomes" id="UP000717696">
    <property type="component" value="Unassembled WGS sequence"/>
</dbReference>
<evidence type="ECO:0000313" key="8">
    <source>
        <dbReference type="EMBL" id="KAH7139925.1"/>
    </source>
</evidence>
<dbReference type="InterPro" id="IPR007219">
    <property type="entry name" value="XnlR_reg_dom"/>
</dbReference>
<gene>
    <name evidence="8" type="ORF">B0J13DRAFT_447804</name>
</gene>
<proteinExistence type="predicted"/>
<protein>
    <recommendedName>
        <fullName evidence="7">Zn(2)-C6 fungal-type domain-containing protein</fullName>
    </recommendedName>
</protein>
<dbReference type="GO" id="GO:0000981">
    <property type="term" value="F:DNA-binding transcription factor activity, RNA polymerase II-specific"/>
    <property type="evidence" value="ECO:0007669"/>
    <property type="project" value="InterPro"/>
</dbReference>
<dbReference type="CDD" id="cd12148">
    <property type="entry name" value="fungal_TF_MHR"/>
    <property type="match status" value="1"/>
</dbReference>
<dbReference type="Pfam" id="PF00172">
    <property type="entry name" value="Zn_clus"/>
    <property type="match status" value="1"/>
</dbReference>
<dbReference type="GO" id="GO:0008270">
    <property type="term" value="F:zinc ion binding"/>
    <property type="evidence" value="ECO:0007669"/>
    <property type="project" value="InterPro"/>
</dbReference>
<feature type="region of interest" description="Disordered" evidence="5">
    <location>
        <begin position="52"/>
        <end position="109"/>
    </location>
</feature>
<keyword evidence="1" id="KW-0479">Metal-binding</keyword>
<dbReference type="OrthoDB" id="4064873at2759"/>
<dbReference type="PANTHER" id="PTHR47424">
    <property type="entry name" value="REGULATORY PROTEIN GAL4"/>
    <property type="match status" value="1"/>
</dbReference>
<keyword evidence="6" id="KW-0812">Transmembrane</keyword>
<dbReference type="GO" id="GO:0006351">
    <property type="term" value="P:DNA-templated transcription"/>
    <property type="evidence" value="ECO:0007669"/>
    <property type="project" value="InterPro"/>
</dbReference>
<feature type="region of interest" description="Disordered" evidence="5">
    <location>
        <begin position="445"/>
        <end position="465"/>
    </location>
</feature>
<dbReference type="SUPFAM" id="SSF57701">
    <property type="entry name" value="Zn2/Cys6 DNA-binding domain"/>
    <property type="match status" value="1"/>
</dbReference>
<accession>A0A9P9J2Q0</accession>
<dbReference type="AlphaFoldDB" id="A0A9P9J2Q0"/>
<dbReference type="CDD" id="cd00067">
    <property type="entry name" value="GAL4"/>
    <property type="match status" value="1"/>
</dbReference>
<dbReference type="InterPro" id="IPR051127">
    <property type="entry name" value="Fungal_SecMet_Regulators"/>
</dbReference>
<dbReference type="PROSITE" id="PS00463">
    <property type="entry name" value="ZN2_CY6_FUNGAL_1"/>
    <property type="match status" value="1"/>
</dbReference>
<evidence type="ECO:0000256" key="1">
    <source>
        <dbReference type="ARBA" id="ARBA00022723"/>
    </source>
</evidence>
<evidence type="ECO:0000313" key="9">
    <source>
        <dbReference type="Proteomes" id="UP000717696"/>
    </source>
</evidence>
<keyword evidence="9" id="KW-1185">Reference proteome</keyword>
<dbReference type="SMART" id="SM00906">
    <property type="entry name" value="Fungal_trans"/>
    <property type="match status" value="1"/>
</dbReference>
<dbReference type="Gene3D" id="4.10.240.10">
    <property type="entry name" value="Zn(2)-C6 fungal-type DNA-binding domain"/>
    <property type="match status" value="1"/>
</dbReference>
<evidence type="ECO:0000259" key="7">
    <source>
        <dbReference type="PROSITE" id="PS50048"/>
    </source>
</evidence>
<evidence type="ECO:0000256" key="2">
    <source>
        <dbReference type="ARBA" id="ARBA00023015"/>
    </source>
</evidence>
<keyword evidence="4" id="KW-0539">Nucleus</keyword>
<dbReference type="EMBL" id="JAGMUU010000014">
    <property type="protein sequence ID" value="KAH7139925.1"/>
    <property type="molecule type" value="Genomic_DNA"/>
</dbReference>
<dbReference type="PANTHER" id="PTHR47424:SF9">
    <property type="entry name" value="TAH-2"/>
    <property type="match status" value="1"/>
</dbReference>
<dbReference type="InterPro" id="IPR001138">
    <property type="entry name" value="Zn2Cys6_DnaBD"/>
</dbReference>
<reference evidence="8" key="1">
    <citation type="journal article" date="2021" name="Nat. Commun.">
        <title>Genetic determinants of endophytism in the Arabidopsis root mycobiome.</title>
        <authorList>
            <person name="Mesny F."/>
            <person name="Miyauchi S."/>
            <person name="Thiergart T."/>
            <person name="Pickel B."/>
            <person name="Atanasova L."/>
            <person name="Karlsson M."/>
            <person name="Huettel B."/>
            <person name="Barry K.W."/>
            <person name="Haridas S."/>
            <person name="Chen C."/>
            <person name="Bauer D."/>
            <person name="Andreopoulos W."/>
            <person name="Pangilinan J."/>
            <person name="LaButti K."/>
            <person name="Riley R."/>
            <person name="Lipzen A."/>
            <person name="Clum A."/>
            <person name="Drula E."/>
            <person name="Henrissat B."/>
            <person name="Kohler A."/>
            <person name="Grigoriev I.V."/>
            <person name="Martin F.M."/>
            <person name="Hacquard S."/>
        </authorList>
    </citation>
    <scope>NUCLEOTIDE SEQUENCE</scope>
    <source>
        <strain evidence="8">MPI-CAGE-AT-0021</strain>
    </source>
</reference>
<dbReference type="SMART" id="SM00066">
    <property type="entry name" value="GAL4"/>
    <property type="match status" value="1"/>
</dbReference>
<dbReference type="GO" id="GO:0005634">
    <property type="term" value="C:nucleus"/>
    <property type="evidence" value="ECO:0007669"/>
    <property type="project" value="TreeGrafter"/>
</dbReference>